<organism evidence="1">
    <name type="scientific">Arundo donax</name>
    <name type="common">Giant reed</name>
    <name type="synonym">Donax arundinaceus</name>
    <dbReference type="NCBI Taxonomy" id="35708"/>
    <lineage>
        <taxon>Eukaryota</taxon>
        <taxon>Viridiplantae</taxon>
        <taxon>Streptophyta</taxon>
        <taxon>Embryophyta</taxon>
        <taxon>Tracheophyta</taxon>
        <taxon>Spermatophyta</taxon>
        <taxon>Magnoliopsida</taxon>
        <taxon>Liliopsida</taxon>
        <taxon>Poales</taxon>
        <taxon>Poaceae</taxon>
        <taxon>PACMAD clade</taxon>
        <taxon>Arundinoideae</taxon>
        <taxon>Arundineae</taxon>
        <taxon>Arundo</taxon>
    </lineage>
</organism>
<name>A0A0A9HBR2_ARUDO</name>
<reference evidence="1" key="2">
    <citation type="journal article" date="2015" name="Data Brief">
        <title>Shoot transcriptome of the giant reed, Arundo donax.</title>
        <authorList>
            <person name="Barrero R.A."/>
            <person name="Guerrero F.D."/>
            <person name="Moolhuijzen P."/>
            <person name="Goolsby J.A."/>
            <person name="Tidwell J."/>
            <person name="Bellgard S.E."/>
            <person name="Bellgard M.I."/>
        </authorList>
    </citation>
    <scope>NUCLEOTIDE SEQUENCE</scope>
    <source>
        <tissue evidence="1">Shoot tissue taken approximately 20 cm above the soil surface</tissue>
    </source>
</reference>
<dbReference type="AlphaFoldDB" id="A0A0A9HBR2"/>
<sequence>MLILSLWKKRVKDQAPHAVMHKHVNKGADFHFVIFVYGLRNDVYVVNSSNIRVGSC</sequence>
<accession>A0A0A9HBR2</accession>
<evidence type="ECO:0000313" key="1">
    <source>
        <dbReference type="EMBL" id="JAE34177.1"/>
    </source>
</evidence>
<reference evidence="1" key="1">
    <citation type="submission" date="2014-09" db="EMBL/GenBank/DDBJ databases">
        <authorList>
            <person name="Magalhaes I.L.F."/>
            <person name="Oliveira U."/>
            <person name="Santos F.R."/>
            <person name="Vidigal T.H.D.A."/>
            <person name="Brescovit A.D."/>
            <person name="Santos A.J."/>
        </authorList>
    </citation>
    <scope>NUCLEOTIDE SEQUENCE</scope>
    <source>
        <tissue evidence="1">Shoot tissue taken approximately 20 cm above the soil surface</tissue>
    </source>
</reference>
<dbReference type="EMBL" id="GBRH01163719">
    <property type="protein sequence ID" value="JAE34177.1"/>
    <property type="molecule type" value="Transcribed_RNA"/>
</dbReference>
<proteinExistence type="predicted"/>
<protein>
    <submittedName>
        <fullName evidence="1">Uncharacterized protein</fullName>
    </submittedName>
</protein>